<reference evidence="1 2" key="1">
    <citation type="journal article" date="2019" name="Sci. Rep.">
        <title>Orb-weaving spider Araneus ventricosus genome elucidates the spidroin gene catalogue.</title>
        <authorList>
            <person name="Kono N."/>
            <person name="Nakamura H."/>
            <person name="Ohtoshi R."/>
            <person name="Moran D.A.P."/>
            <person name="Shinohara A."/>
            <person name="Yoshida Y."/>
            <person name="Fujiwara M."/>
            <person name="Mori M."/>
            <person name="Tomita M."/>
            <person name="Arakawa K."/>
        </authorList>
    </citation>
    <scope>NUCLEOTIDE SEQUENCE [LARGE SCALE GENOMIC DNA]</scope>
</reference>
<evidence type="ECO:0000313" key="1">
    <source>
        <dbReference type="EMBL" id="GBO01520.1"/>
    </source>
</evidence>
<dbReference type="Proteomes" id="UP000499080">
    <property type="component" value="Unassembled WGS sequence"/>
</dbReference>
<name>A0A4Y2TQ57_ARAVE</name>
<sequence>MYGENSPTGNVEMMLYSRIRRKTRKTQHLHKLAAQTDRKSQIRTEIARTKSAERLIADQLATRTRLQRDSSNSEVAQRRFSPLSNSRVFIPFLTGYDVT</sequence>
<comment type="caution">
    <text evidence="1">The sequence shown here is derived from an EMBL/GenBank/DDBJ whole genome shotgun (WGS) entry which is preliminary data.</text>
</comment>
<dbReference type="AlphaFoldDB" id="A0A4Y2TQ57"/>
<accession>A0A4Y2TQ57</accession>
<dbReference type="EMBL" id="BGPR01029621">
    <property type="protein sequence ID" value="GBO01520.1"/>
    <property type="molecule type" value="Genomic_DNA"/>
</dbReference>
<keyword evidence="2" id="KW-1185">Reference proteome</keyword>
<gene>
    <name evidence="1" type="ORF">AVEN_250676_1</name>
</gene>
<evidence type="ECO:0000313" key="2">
    <source>
        <dbReference type="Proteomes" id="UP000499080"/>
    </source>
</evidence>
<protein>
    <submittedName>
        <fullName evidence="1">Uncharacterized protein</fullName>
    </submittedName>
</protein>
<organism evidence="1 2">
    <name type="scientific">Araneus ventricosus</name>
    <name type="common">Orbweaver spider</name>
    <name type="synonym">Epeira ventricosa</name>
    <dbReference type="NCBI Taxonomy" id="182803"/>
    <lineage>
        <taxon>Eukaryota</taxon>
        <taxon>Metazoa</taxon>
        <taxon>Ecdysozoa</taxon>
        <taxon>Arthropoda</taxon>
        <taxon>Chelicerata</taxon>
        <taxon>Arachnida</taxon>
        <taxon>Araneae</taxon>
        <taxon>Araneomorphae</taxon>
        <taxon>Entelegynae</taxon>
        <taxon>Araneoidea</taxon>
        <taxon>Araneidae</taxon>
        <taxon>Araneus</taxon>
    </lineage>
</organism>
<proteinExistence type="predicted"/>